<protein>
    <submittedName>
        <fullName evidence="2">Uncharacterized protein</fullName>
    </submittedName>
</protein>
<feature type="region of interest" description="Disordered" evidence="1">
    <location>
        <begin position="129"/>
        <end position="179"/>
    </location>
</feature>
<dbReference type="Proteomes" id="UP001165085">
    <property type="component" value="Unassembled WGS sequence"/>
</dbReference>
<feature type="region of interest" description="Disordered" evidence="1">
    <location>
        <begin position="1"/>
        <end position="20"/>
    </location>
</feature>
<reference evidence="3" key="1">
    <citation type="journal article" date="2023" name="Commun. Biol.">
        <title>Genome analysis of Parmales, the sister group of diatoms, reveals the evolutionary specialization of diatoms from phago-mixotrophs to photoautotrophs.</title>
        <authorList>
            <person name="Ban H."/>
            <person name="Sato S."/>
            <person name="Yoshikawa S."/>
            <person name="Yamada K."/>
            <person name="Nakamura Y."/>
            <person name="Ichinomiya M."/>
            <person name="Sato N."/>
            <person name="Blanc-Mathieu R."/>
            <person name="Endo H."/>
            <person name="Kuwata A."/>
            <person name="Ogata H."/>
        </authorList>
    </citation>
    <scope>NUCLEOTIDE SEQUENCE [LARGE SCALE GENOMIC DNA]</scope>
    <source>
        <strain evidence="3">NIES 3701</strain>
    </source>
</reference>
<dbReference type="AlphaFoldDB" id="A0A9W7AEE1"/>
<dbReference type="EMBL" id="BRXY01000125">
    <property type="protein sequence ID" value="GMH68430.1"/>
    <property type="molecule type" value="Genomic_DNA"/>
</dbReference>
<evidence type="ECO:0000313" key="2">
    <source>
        <dbReference type="EMBL" id="GMH68430.1"/>
    </source>
</evidence>
<proteinExistence type="predicted"/>
<name>A0A9W7AEE1_9STRA</name>
<gene>
    <name evidence="2" type="ORF">TrST_g4370</name>
</gene>
<dbReference type="OrthoDB" id="248506at2759"/>
<keyword evidence="3" id="KW-1185">Reference proteome</keyword>
<evidence type="ECO:0000256" key="1">
    <source>
        <dbReference type="SAM" id="MobiDB-lite"/>
    </source>
</evidence>
<accession>A0A9W7AEE1</accession>
<feature type="compositionally biased region" description="Polar residues" evidence="1">
    <location>
        <begin position="1"/>
        <end position="17"/>
    </location>
</feature>
<comment type="caution">
    <text evidence="2">The sequence shown here is derived from an EMBL/GenBank/DDBJ whole genome shotgun (WGS) entry which is preliminary data.</text>
</comment>
<sequence length="179" mass="20899">MHHDSSAPTQNMGNSLGSRPVIRQSKYFRQYESGNATKSLLGMSNLQWDTEKTEGCFSGGRVHDEYNRNRVLPKREAAAHDEYLQQMQSQSQGQTDAELLQLQQRQHYVQQQQHYALQHRQYIQQLEQQQPNPNNKNRDALDVFISSHFPPPQRPQRTQKPEPQNDSRWQTTSQSYGSF</sequence>
<evidence type="ECO:0000313" key="3">
    <source>
        <dbReference type="Proteomes" id="UP001165085"/>
    </source>
</evidence>
<organism evidence="2 3">
    <name type="scientific">Triparma strigata</name>
    <dbReference type="NCBI Taxonomy" id="1606541"/>
    <lineage>
        <taxon>Eukaryota</taxon>
        <taxon>Sar</taxon>
        <taxon>Stramenopiles</taxon>
        <taxon>Ochrophyta</taxon>
        <taxon>Bolidophyceae</taxon>
        <taxon>Parmales</taxon>
        <taxon>Triparmaceae</taxon>
        <taxon>Triparma</taxon>
    </lineage>
</organism>
<feature type="compositionally biased region" description="Polar residues" evidence="1">
    <location>
        <begin position="166"/>
        <end position="179"/>
    </location>
</feature>